<dbReference type="OrthoDB" id="2662647at2"/>
<evidence type="ECO:0000313" key="2">
    <source>
        <dbReference type="EMBL" id="KTD87507.1"/>
    </source>
</evidence>
<gene>
    <name evidence="2" type="ORF">UQ64_11910</name>
</gene>
<dbReference type="AlphaFoldDB" id="A0A0W1B238"/>
<dbReference type="Proteomes" id="UP000054709">
    <property type="component" value="Unassembled WGS sequence"/>
</dbReference>
<feature type="compositionally biased region" description="Low complexity" evidence="1">
    <location>
        <begin position="26"/>
        <end position="41"/>
    </location>
</feature>
<organism evidence="2 3">
    <name type="scientific">Paenibacillus etheri</name>
    <dbReference type="NCBI Taxonomy" id="1306852"/>
    <lineage>
        <taxon>Bacteria</taxon>
        <taxon>Bacillati</taxon>
        <taxon>Bacillota</taxon>
        <taxon>Bacilli</taxon>
        <taxon>Bacillales</taxon>
        <taxon>Paenibacillaceae</taxon>
        <taxon>Paenibacillus</taxon>
    </lineage>
</organism>
<accession>A0A0W1B238</accession>
<sequence length="74" mass="8343">MSKGRVWNRGKHDGTGLSRKKSVDQEVTTSTETEATEASNEPSNSRIDTVKPMNRTNWVTRPARVINKDSKNKQ</sequence>
<dbReference type="RefSeq" id="WP_060623025.1">
    <property type="nucleotide sequence ID" value="NZ_LCZJ02000018.1"/>
</dbReference>
<feature type="region of interest" description="Disordered" evidence="1">
    <location>
        <begin position="1"/>
        <end position="74"/>
    </location>
</feature>
<reference evidence="2 3" key="1">
    <citation type="journal article" date="2015" name="Int. Biodeterior. Biodegradation">
        <title>Physiological and genetic screening methods for the isolation of methyl tert-butyl ether-degrading bacteria for bioremediation purposes.</title>
        <authorList>
            <person name="Guisado I.M."/>
            <person name="Purswani J."/>
            <person name="Gonzalez Lopez J."/>
            <person name="Pozo C."/>
        </authorList>
    </citation>
    <scope>NUCLEOTIDE SEQUENCE [LARGE SCALE GENOMIC DNA]</scope>
    <source>
        <strain evidence="2 3">SH7</strain>
    </source>
</reference>
<name>A0A0W1B238_9BACL</name>
<evidence type="ECO:0000256" key="1">
    <source>
        <dbReference type="SAM" id="MobiDB-lite"/>
    </source>
</evidence>
<proteinExistence type="predicted"/>
<dbReference type="EMBL" id="LCZJ02000018">
    <property type="protein sequence ID" value="KTD87507.1"/>
    <property type="molecule type" value="Genomic_DNA"/>
</dbReference>
<keyword evidence="3" id="KW-1185">Reference proteome</keyword>
<evidence type="ECO:0000313" key="3">
    <source>
        <dbReference type="Proteomes" id="UP000054709"/>
    </source>
</evidence>
<protein>
    <submittedName>
        <fullName evidence="2">Uncharacterized protein</fullName>
    </submittedName>
</protein>
<comment type="caution">
    <text evidence="2">The sequence shown here is derived from an EMBL/GenBank/DDBJ whole genome shotgun (WGS) entry which is preliminary data.</text>
</comment>